<dbReference type="GO" id="GO:0046872">
    <property type="term" value="F:metal ion binding"/>
    <property type="evidence" value="ECO:0007669"/>
    <property type="project" value="UniProtKB-KW"/>
</dbReference>
<evidence type="ECO:0000256" key="5">
    <source>
        <dbReference type="SAM" id="MobiDB-lite"/>
    </source>
</evidence>
<reference evidence="7 8" key="1">
    <citation type="submission" date="2020-10" db="EMBL/GenBank/DDBJ databases">
        <title>The Coptis chinensis genome and diversification of protoberbering-type alkaloids.</title>
        <authorList>
            <person name="Wang B."/>
            <person name="Shu S."/>
            <person name="Song C."/>
            <person name="Liu Y."/>
        </authorList>
    </citation>
    <scope>NUCLEOTIDE SEQUENCE [LARGE SCALE GENOMIC DNA]</scope>
    <source>
        <strain evidence="7">HL-2020</strain>
        <tissue evidence="7">Leaf</tissue>
    </source>
</reference>
<evidence type="ECO:0000313" key="7">
    <source>
        <dbReference type="EMBL" id="KAF9624004.1"/>
    </source>
</evidence>
<evidence type="ECO:0000256" key="4">
    <source>
        <dbReference type="ARBA" id="ARBA00023242"/>
    </source>
</evidence>
<dbReference type="GO" id="GO:0000118">
    <property type="term" value="C:histone deacetylase complex"/>
    <property type="evidence" value="ECO:0007669"/>
    <property type="project" value="TreeGrafter"/>
</dbReference>
<dbReference type="FunFam" id="2.60.120.650:FF:000033">
    <property type="entry name" value="Transcription factor jumonji (JmjC) domain-containing protein"/>
    <property type="match status" value="1"/>
</dbReference>
<dbReference type="InterPro" id="IPR045109">
    <property type="entry name" value="LSDs-like"/>
</dbReference>
<comment type="subcellular location">
    <subcellularLocation>
        <location evidence="1">Nucleus</location>
    </subcellularLocation>
</comment>
<feature type="compositionally biased region" description="Polar residues" evidence="5">
    <location>
        <begin position="85"/>
        <end position="94"/>
    </location>
</feature>
<dbReference type="GO" id="GO:0000785">
    <property type="term" value="C:chromatin"/>
    <property type="evidence" value="ECO:0007669"/>
    <property type="project" value="TreeGrafter"/>
</dbReference>
<dbReference type="Pfam" id="PF02373">
    <property type="entry name" value="JmjC"/>
    <property type="match status" value="1"/>
</dbReference>
<feature type="compositionally biased region" description="Basic residues" evidence="5">
    <location>
        <begin position="73"/>
        <end position="84"/>
    </location>
</feature>
<comment type="similarity">
    <text evidence="2">Belongs to the JARID1 histone demethylase family.</text>
</comment>
<keyword evidence="4" id="KW-0539">Nucleus</keyword>
<dbReference type="GO" id="GO:0032454">
    <property type="term" value="F:histone H3K9 demethylase activity"/>
    <property type="evidence" value="ECO:0007669"/>
    <property type="project" value="InterPro"/>
</dbReference>
<protein>
    <recommendedName>
        <fullName evidence="6">JmjC domain-containing protein</fullName>
    </recommendedName>
</protein>
<dbReference type="PROSITE" id="PS51184">
    <property type="entry name" value="JMJC"/>
    <property type="match status" value="1"/>
</dbReference>
<proteinExistence type="inferred from homology"/>
<accession>A0A835IUP6</accession>
<evidence type="ECO:0000256" key="2">
    <source>
        <dbReference type="ARBA" id="ARBA00006801"/>
    </source>
</evidence>
<gene>
    <name evidence="7" type="ORF">IFM89_007702</name>
</gene>
<dbReference type="GO" id="GO:0003712">
    <property type="term" value="F:transcription coregulator activity"/>
    <property type="evidence" value="ECO:0007669"/>
    <property type="project" value="TreeGrafter"/>
</dbReference>
<keyword evidence="8" id="KW-1185">Reference proteome</keyword>
<organism evidence="7 8">
    <name type="scientific">Coptis chinensis</name>
    <dbReference type="NCBI Taxonomy" id="261450"/>
    <lineage>
        <taxon>Eukaryota</taxon>
        <taxon>Viridiplantae</taxon>
        <taxon>Streptophyta</taxon>
        <taxon>Embryophyta</taxon>
        <taxon>Tracheophyta</taxon>
        <taxon>Spermatophyta</taxon>
        <taxon>Magnoliopsida</taxon>
        <taxon>Ranunculales</taxon>
        <taxon>Ranunculaceae</taxon>
        <taxon>Coptidoideae</taxon>
        <taxon>Coptis</taxon>
    </lineage>
</organism>
<feature type="region of interest" description="Disordered" evidence="5">
    <location>
        <begin position="69"/>
        <end position="127"/>
    </location>
</feature>
<dbReference type="InterPro" id="IPR003347">
    <property type="entry name" value="JmjC_dom"/>
</dbReference>
<evidence type="ECO:0000259" key="6">
    <source>
        <dbReference type="PROSITE" id="PS51184"/>
    </source>
</evidence>
<feature type="compositionally biased region" description="Basic and acidic residues" evidence="5">
    <location>
        <begin position="95"/>
        <end position="116"/>
    </location>
</feature>
<dbReference type="EMBL" id="JADFTS010000001">
    <property type="protein sequence ID" value="KAF9624004.1"/>
    <property type="molecule type" value="Genomic_DNA"/>
</dbReference>
<dbReference type="OrthoDB" id="1667110at2759"/>
<dbReference type="GO" id="GO:0031490">
    <property type="term" value="F:chromatin DNA binding"/>
    <property type="evidence" value="ECO:0007669"/>
    <property type="project" value="TreeGrafter"/>
</dbReference>
<dbReference type="SUPFAM" id="SSF51197">
    <property type="entry name" value="Clavaminate synthase-like"/>
    <property type="match status" value="1"/>
</dbReference>
<dbReference type="SMART" id="SM00558">
    <property type="entry name" value="JmjC"/>
    <property type="match status" value="1"/>
</dbReference>
<dbReference type="Proteomes" id="UP000631114">
    <property type="component" value="Unassembled WGS sequence"/>
</dbReference>
<comment type="caution">
    <text evidence="7">The sequence shown here is derived from an EMBL/GenBank/DDBJ whole genome shotgun (WGS) entry which is preliminary data.</text>
</comment>
<feature type="domain" description="JmjC" evidence="6">
    <location>
        <begin position="112"/>
        <end position="294"/>
    </location>
</feature>
<dbReference type="PANTHER" id="PTHR12549:SF38">
    <property type="entry name" value="JMJC DOMAIN-CONTAINING HISTONE DEMETHYLASE 2, ISOFORM A"/>
    <property type="match status" value="1"/>
</dbReference>
<evidence type="ECO:0000313" key="8">
    <source>
        <dbReference type="Proteomes" id="UP000631114"/>
    </source>
</evidence>
<evidence type="ECO:0000256" key="1">
    <source>
        <dbReference type="ARBA" id="ARBA00004123"/>
    </source>
</evidence>
<evidence type="ECO:0000256" key="3">
    <source>
        <dbReference type="ARBA" id="ARBA00022723"/>
    </source>
</evidence>
<dbReference type="AlphaFoldDB" id="A0A835IUP6"/>
<dbReference type="Gene3D" id="2.60.120.650">
    <property type="entry name" value="Cupin"/>
    <property type="match status" value="1"/>
</dbReference>
<keyword evidence="3" id="KW-0479">Metal-binding</keyword>
<name>A0A835IUP6_9MAGN</name>
<sequence length="353" mass="39361">MVLEVDVSPLEKCPTGVVRAEASIICSLKEVFLSQGSTSENEFSSLKDHQVDIREEEIVKEELVCKGVAERKKRDRSPRGRCSRKSSMNVSLRKSLNDGETRNDEEHMDIDGEKSDSISSDTEPFSAAPKMDLPKEVNGLSSSSQGVGAHAGAMAEASGCGGVPVVSGNKAETPQTADGGALWDIFRRQDVPKLKEYLKRHSREFRHTYCAPVEQVSHPIHDQTFYLTSEHKRKLKEEYGIEPWTFVQQLGEAVFIPSGCPHQVRNLKSCIKVAIDFVSPENVNECISLAQEFRELPKSHRAKEDKLEVTCTLFKLLMYQISAIYELGSLVSCNLQSPGFNCFFHSLNCFLSI</sequence>
<dbReference type="PANTHER" id="PTHR12549">
    <property type="entry name" value="JMJC DOMAIN-CONTAINING HISTONE DEMETHYLATION PROTEIN"/>
    <property type="match status" value="1"/>
</dbReference>
<dbReference type="GO" id="GO:0006357">
    <property type="term" value="P:regulation of transcription by RNA polymerase II"/>
    <property type="evidence" value="ECO:0007669"/>
    <property type="project" value="TreeGrafter"/>
</dbReference>